<dbReference type="AlphaFoldDB" id="A0A4S4L5V8"/>
<dbReference type="EMBL" id="SGPK01000171">
    <property type="protein sequence ID" value="THH06866.1"/>
    <property type="molecule type" value="Genomic_DNA"/>
</dbReference>
<dbReference type="Gene3D" id="3.90.180.10">
    <property type="entry name" value="Medium-chain alcohol dehydrogenases, catalytic domain"/>
    <property type="match status" value="1"/>
</dbReference>
<comment type="cofactor">
    <cofactor evidence="1">
        <name>Zn(2+)</name>
        <dbReference type="ChEBI" id="CHEBI:29105"/>
    </cofactor>
</comment>
<dbReference type="Pfam" id="PF00107">
    <property type="entry name" value="ADH_zinc_N"/>
    <property type="match status" value="1"/>
</dbReference>
<dbReference type="SUPFAM" id="SSF51735">
    <property type="entry name" value="NAD(P)-binding Rossmann-fold domains"/>
    <property type="match status" value="1"/>
</dbReference>
<dbReference type="PANTHER" id="PTHR42940">
    <property type="entry name" value="ALCOHOL DEHYDROGENASE 1-RELATED"/>
    <property type="match status" value="1"/>
</dbReference>
<dbReference type="SUPFAM" id="SSF50129">
    <property type="entry name" value="GroES-like"/>
    <property type="match status" value="1"/>
</dbReference>
<reference evidence="7 8" key="1">
    <citation type="submission" date="2019-02" db="EMBL/GenBank/DDBJ databases">
        <title>Genome sequencing of the rare red list fungi Phellinidium pouzarii.</title>
        <authorList>
            <person name="Buettner E."/>
            <person name="Kellner H."/>
        </authorList>
    </citation>
    <scope>NUCLEOTIDE SEQUENCE [LARGE SCALE GENOMIC DNA]</scope>
    <source>
        <strain evidence="7 8">DSM 108285</strain>
    </source>
</reference>
<keyword evidence="4" id="KW-0560">Oxidoreductase</keyword>
<organism evidence="7 8">
    <name type="scientific">Phellinidium pouzarii</name>
    <dbReference type="NCBI Taxonomy" id="167371"/>
    <lineage>
        <taxon>Eukaryota</taxon>
        <taxon>Fungi</taxon>
        <taxon>Dikarya</taxon>
        <taxon>Basidiomycota</taxon>
        <taxon>Agaricomycotina</taxon>
        <taxon>Agaricomycetes</taxon>
        <taxon>Hymenochaetales</taxon>
        <taxon>Hymenochaetaceae</taxon>
        <taxon>Phellinidium</taxon>
    </lineage>
</organism>
<dbReference type="Proteomes" id="UP000308199">
    <property type="component" value="Unassembled WGS sequence"/>
</dbReference>
<dbReference type="PANTHER" id="PTHR42940:SF3">
    <property type="entry name" value="ALCOHOL DEHYDROGENASE 1-RELATED"/>
    <property type="match status" value="1"/>
</dbReference>
<dbReference type="Gene3D" id="3.40.50.720">
    <property type="entry name" value="NAD(P)-binding Rossmann-like Domain"/>
    <property type="match status" value="2"/>
</dbReference>
<evidence type="ECO:0000256" key="1">
    <source>
        <dbReference type="ARBA" id="ARBA00001947"/>
    </source>
</evidence>
<feature type="domain" description="Alcohol dehydrogenase-like C-terminal" evidence="6">
    <location>
        <begin position="96"/>
        <end position="169"/>
    </location>
</feature>
<comment type="caution">
    <text evidence="7">The sequence shown here is derived from an EMBL/GenBank/DDBJ whole genome shotgun (WGS) entry which is preliminary data.</text>
</comment>
<gene>
    <name evidence="7" type="ORF">EW145_g3788</name>
</gene>
<dbReference type="InterPro" id="IPR036291">
    <property type="entry name" value="NAD(P)-bd_dom_sf"/>
</dbReference>
<keyword evidence="5" id="KW-0520">NAD</keyword>
<name>A0A4S4L5V8_9AGAM</name>
<dbReference type="GO" id="GO:0005737">
    <property type="term" value="C:cytoplasm"/>
    <property type="evidence" value="ECO:0007669"/>
    <property type="project" value="TreeGrafter"/>
</dbReference>
<dbReference type="OrthoDB" id="1879366at2759"/>
<proteinExistence type="predicted"/>
<dbReference type="GO" id="GO:0004022">
    <property type="term" value="F:alcohol dehydrogenase (NAD+) activity"/>
    <property type="evidence" value="ECO:0007669"/>
    <property type="project" value="TreeGrafter"/>
</dbReference>
<sequence>MKHYGSQVDGTFCEHTVSYVDHITPIPDALDSAQAAGIMCAGFTAYSALKQSEAHIGNWVAIPGAGGGLGHLGQLVNTLNLIYPYLKCVYCLSRRAIAMGLRVVAIDTGEGKRKLCLELGAEKWIDFRESTDLVAEVIAATKGGVHAAIVISGGVRACEQAWSYLRRRG</sequence>
<dbReference type="InterPro" id="IPR011032">
    <property type="entry name" value="GroES-like_sf"/>
</dbReference>
<dbReference type="GO" id="GO:0046872">
    <property type="term" value="F:metal ion binding"/>
    <property type="evidence" value="ECO:0007669"/>
    <property type="project" value="UniProtKB-KW"/>
</dbReference>
<evidence type="ECO:0000256" key="4">
    <source>
        <dbReference type="ARBA" id="ARBA00023002"/>
    </source>
</evidence>
<evidence type="ECO:0000256" key="2">
    <source>
        <dbReference type="ARBA" id="ARBA00022723"/>
    </source>
</evidence>
<protein>
    <recommendedName>
        <fullName evidence="6">Alcohol dehydrogenase-like C-terminal domain-containing protein</fullName>
    </recommendedName>
</protein>
<keyword evidence="3" id="KW-0862">Zinc</keyword>
<evidence type="ECO:0000256" key="5">
    <source>
        <dbReference type="ARBA" id="ARBA00023027"/>
    </source>
</evidence>
<evidence type="ECO:0000259" key="6">
    <source>
        <dbReference type="Pfam" id="PF00107"/>
    </source>
</evidence>
<keyword evidence="2" id="KW-0479">Metal-binding</keyword>
<keyword evidence="8" id="KW-1185">Reference proteome</keyword>
<accession>A0A4S4L5V8</accession>
<evidence type="ECO:0000313" key="8">
    <source>
        <dbReference type="Proteomes" id="UP000308199"/>
    </source>
</evidence>
<evidence type="ECO:0000256" key="3">
    <source>
        <dbReference type="ARBA" id="ARBA00022833"/>
    </source>
</evidence>
<dbReference type="InterPro" id="IPR013149">
    <property type="entry name" value="ADH-like_C"/>
</dbReference>
<evidence type="ECO:0000313" key="7">
    <source>
        <dbReference type="EMBL" id="THH06866.1"/>
    </source>
</evidence>